<name>A0A6A6Y0Y8_9PEZI</name>
<keyword evidence="2" id="KW-1185">Reference proteome</keyword>
<reference evidence="3" key="3">
    <citation type="submission" date="2025-04" db="UniProtKB">
        <authorList>
            <consortium name="RefSeq"/>
        </authorList>
    </citation>
    <scope>IDENTIFICATION</scope>
    <source>
        <strain evidence="3">CBS 304.34</strain>
    </source>
</reference>
<proteinExistence type="predicted"/>
<organism evidence="1">
    <name type="scientific">Mytilinidion resinicola</name>
    <dbReference type="NCBI Taxonomy" id="574789"/>
    <lineage>
        <taxon>Eukaryota</taxon>
        <taxon>Fungi</taxon>
        <taxon>Dikarya</taxon>
        <taxon>Ascomycota</taxon>
        <taxon>Pezizomycotina</taxon>
        <taxon>Dothideomycetes</taxon>
        <taxon>Pleosporomycetidae</taxon>
        <taxon>Mytilinidiales</taxon>
        <taxon>Mytilinidiaceae</taxon>
        <taxon>Mytilinidion</taxon>
    </lineage>
</organism>
<dbReference type="AlphaFoldDB" id="A0A6A6Y0Y8"/>
<dbReference type="Proteomes" id="UP000504636">
    <property type="component" value="Unplaced"/>
</dbReference>
<dbReference type="EMBL" id="MU003728">
    <property type="protein sequence ID" value="KAF2801684.1"/>
    <property type="molecule type" value="Genomic_DNA"/>
</dbReference>
<evidence type="ECO:0000313" key="2">
    <source>
        <dbReference type="Proteomes" id="UP000504636"/>
    </source>
</evidence>
<gene>
    <name evidence="1 3" type="ORF">BDZ99DRAFT_215512</name>
</gene>
<evidence type="ECO:0000313" key="3">
    <source>
        <dbReference type="RefSeq" id="XP_033568648.1"/>
    </source>
</evidence>
<dbReference type="RefSeq" id="XP_033568648.1">
    <property type="nucleotide sequence ID" value="XM_033713391.1"/>
</dbReference>
<accession>A0A6A6Y0Y8</accession>
<protein>
    <submittedName>
        <fullName evidence="1 3">Uncharacterized protein</fullName>
    </submittedName>
</protein>
<reference evidence="1 3" key="1">
    <citation type="journal article" date="2020" name="Stud. Mycol.">
        <title>101 Dothideomycetes genomes: a test case for predicting lifestyles and emergence of pathogens.</title>
        <authorList>
            <person name="Haridas S."/>
            <person name="Albert R."/>
            <person name="Binder M."/>
            <person name="Bloem J."/>
            <person name="Labutti K."/>
            <person name="Salamov A."/>
            <person name="Andreopoulos B."/>
            <person name="Baker S."/>
            <person name="Barry K."/>
            <person name="Bills G."/>
            <person name="Bluhm B."/>
            <person name="Cannon C."/>
            <person name="Castanera R."/>
            <person name="Culley D."/>
            <person name="Daum C."/>
            <person name="Ezra D."/>
            <person name="Gonzalez J."/>
            <person name="Henrissat B."/>
            <person name="Kuo A."/>
            <person name="Liang C."/>
            <person name="Lipzen A."/>
            <person name="Lutzoni F."/>
            <person name="Magnuson J."/>
            <person name="Mondo S."/>
            <person name="Nolan M."/>
            <person name="Ohm R."/>
            <person name="Pangilinan J."/>
            <person name="Park H.-J."/>
            <person name="Ramirez L."/>
            <person name="Alfaro M."/>
            <person name="Sun H."/>
            <person name="Tritt A."/>
            <person name="Yoshinaga Y."/>
            <person name="Zwiers L.-H."/>
            <person name="Turgeon B."/>
            <person name="Goodwin S."/>
            <person name="Spatafora J."/>
            <person name="Crous P."/>
            <person name="Grigoriev I."/>
        </authorList>
    </citation>
    <scope>NUCLEOTIDE SEQUENCE</scope>
    <source>
        <strain evidence="1 3">CBS 304.34</strain>
    </source>
</reference>
<reference evidence="3" key="2">
    <citation type="submission" date="2020-04" db="EMBL/GenBank/DDBJ databases">
        <authorList>
            <consortium name="NCBI Genome Project"/>
        </authorList>
    </citation>
    <scope>NUCLEOTIDE SEQUENCE</scope>
    <source>
        <strain evidence="3">CBS 304.34</strain>
    </source>
</reference>
<evidence type="ECO:0000313" key="1">
    <source>
        <dbReference type="EMBL" id="KAF2801684.1"/>
    </source>
</evidence>
<dbReference type="GeneID" id="54454284"/>
<sequence length="99" mass="11155">MFCYTFAFLNLSLGHRLSSTRADFLIVEFSTTVPKQSSVLCCGGGRRVQRAGTLLIRTEYVTLGQYTRLLVASVENRESTWKKTLDAQAHTPFSTISRF</sequence>